<evidence type="ECO:0000256" key="1">
    <source>
        <dbReference type="ARBA" id="ARBA00008455"/>
    </source>
</evidence>
<dbReference type="InterPro" id="IPR000668">
    <property type="entry name" value="Peptidase_C1A_C"/>
</dbReference>
<evidence type="ECO:0000259" key="3">
    <source>
        <dbReference type="SMART" id="SM00645"/>
    </source>
</evidence>
<accession>A0AAV7Y954</accession>
<dbReference type="Gene3D" id="3.90.70.10">
    <property type="entry name" value="Cysteine proteinases"/>
    <property type="match status" value="1"/>
</dbReference>
<dbReference type="PROSITE" id="PS00639">
    <property type="entry name" value="THIOL_PROTEASE_HIS"/>
    <property type="match status" value="1"/>
</dbReference>
<dbReference type="GO" id="GO:0006508">
    <property type="term" value="P:proteolysis"/>
    <property type="evidence" value="ECO:0007669"/>
    <property type="project" value="InterPro"/>
</dbReference>
<gene>
    <name evidence="4" type="ORF">M0812_28491</name>
</gene>
<evidence type="ECO:0000313" key="4">
    <source>
        <dbReference type="EMBL" id="KAJ3426044.1"/>
    </source>
</evidence>
<proteinExistence type="inferred from homology"/>
<evidence type="ECO:0000256" key="2">
    <source>
        <dbReference type="SAM" id="SignalP"/>
    </source>
</evidence>
<protein>
    <submittedName>
        <fullName evidence="4">Tubulointerstitial nephritis antigen-like</fullName>
    </submittedName>
</protein>
<keyword evidence="2" id="KW-0732">Signal</keyword>
<comment type="caution">
    <text evidence="4">The sequence shown here is derived from an EMBL/GenBank/DDBJ whole genome shotgun (WGS) entry which is preliminary data.</text>
</comment>
<name>A0AAV7Y954_9EUKA</name>
<dbReference type="InterPro" id="IPR038765">
    <property type="entry name" value="Papain-like_cys_pep_sf"/>
</dbReference>
<dbReference type="InterPro" id="IPR013128">
    <property type="entry name" value="Peptidase_C1A"/>
</dbReference>
<comment type="similarity">
    <text evidence="1">Belongs to the peptidase C1 family.</text>
</comment>
<dbReference type="InterPro" id="IPR000169">
    <property type="entry name" value="Pept_cys_AS"/>
</dbReference>
<dbReference type="InterPro" id="IPR025660">
    <property type="entry name" value="Pept_his_AS"/>
</dbReference>
<dbReference type="GO" id="GO:0008234">
    <property type="term" value="F:cysteine-type peptidase activity"/>
    <property type="evidence" value="ECO:0007669"/>
    <property type="project" value="InterPro"/>
</dbReference>
<feature type="domain" description="Peptidase C1A papain C-terminal" evidence="3">
    <location>
        <begin position="83"/>
        <end position="306"/>
    </location>
</feature>
<evidence type="ECO:0000313" key="5">
    <source>
        <dbReference type="Proteomes" id="UP001146793"/>
    </source>
</evidence>
<feature type="signal peptide" evidence="2">
    <location>
        <begin position="1"/>
        <end position="21"/>
    </location>
</feature>
<dbReference type="PROSITE" id="PS00139">
    <property type="entry name" value="THIOL_PROTEASE_CYS"/>
    <property type="match status" value="1"/>
</dbReference>
<dbReference type="EMBL" id="JANTQA010000070">
    <property type="protein sequence ID" value="KAJ3426044.1"/>
    <property type="molecule type" value="Genomic_DNA"/>
</dbReference>
<sequence length="534" mass="60330">MKSFSLFAIFVSLFICSLCETQQEAIDRINNDPNIPWTAGVNEFFGKERLGNRPWLLNRRHPGFPLSGMNLETRNELPKSTFLPENFDSRTNWPQCPTIGHILNQGNCGSCYLFGGVQPLTDRFCIQTNGEFDEQLSIQHMLNCDFLDGQCGGGDQENVWDYFRFFGTTTEACTGPYKGKAEACNFDKCQDGSDAKKYYSKKPYTVGPDQQYIQYEIMTNGPVESCFLVYADFDLYKGGVYVPSVQKKGDGGHCVKMIGWGFDEESQLPYWRCVNSWGDQWGENGTFRILRGSNACDIESEIACGEPDVDHEPIPAPTDKPVGNKAVTQTIAHYWNVYVMNMDVVEHLTDTYYYNSDAKMIRIDSCGGGSGLLSDIKNLQTVPVDLQLSGALTVGNSKICPIVIKNYNSMKQYSIKKYFGDYYCTVESLEGSFPNPEQLIPEKSEFVNYTISNGAITALWQYSYTDADKSTHVDYYYTSTENIANHNNRVTLYTFNKNSMFTSGVRVQEEQFVLTERQDVDDKVFDLGGFNCPV</sequence>
<dbReference type="SMART" id="SM00645">
    <property type="entry name" value="Pept_C1"/>
    <property type="match status" value="1"/>
</dbReference>
<dbReference type="CDD" id="cd02620">
    <property type="entry name" value="Peptidase_C1A_CathepsinB"/>
    <property type="match status" value="1"/>
</dbReference>
<dbReference type="AlphaFoldDB" id="A0AAV7Y954"/>
<reference evidence="4" key="1">
    <citation type="submission" date="2022-08" db="EMBL/GenBank/DDBJ databases">
        <title>Novel sulphate-reducing endosymbionts in the free-living metamonad Anaeramoeba.</title>
        <authorList>
            <person name="Jerlstrom-Hultqvist J."/>
            <person name="Cepicka I."/>
            <person name="Gallot-Lavallee L."/>
            <person name="Salas-Leiva D."/>
            <person name="Curtis B.A."/>
            <person name="Zahonova K."/>
            <person name="Pipaliya S."/>
            <person name="Dacks J."/>
            <person name="Roger A.J."/>
        </authorList>
    </citation>
    <scope>NUCLEOTIDE SEQUENCE</scope>
    <source>
        <strain evidence="4">Busselton2</strain>
    </source>
</reference>
<dbReference type="PANTHER" id="PTHR12411">
    <property type="entry name" value="CYSTEINE PROTEASE FAMILY C1-RELATED"/>
    <property type="match status" value="1"/>
</dbReference>
<organism evidence="4 5">
    <name type="scientific">Anaeramoeba flamelloides</name>
    <dbReference type="NCBI Taxonomy" id="1746091"/>
    <lineage>
        <taxon>Eukaryota</taxon>
        <taxon>Metamonada</taxon>
        <taxon>Anaeramoebidae</taxon>
        <taxon>Anaeramoeba</taxon>
    </lineage>
</organism>
<dbReference type="Proteomes" id="UP001146793">
    <property type="component" value="Unassembled WGS sequence"/>
</dbReference>
<dbReference type="SUPFAM" id="SSF54001">
    <property type="entry name" value="Cysteine proteinases"/>
    <property type="match status" value="1"/>
</dbReference>
<feature type="chain" id="PRO_5043742648" evidence="2">
    <location>
        <begin position="22"/>
        <end position="534"/>
    </location>
</feature>
<dbReference type="Pfam" id="PF00112">
    <property type="entry name" value="Peptidase_C1"/>
    <property type="match status" value="1"/>
</dbReference>